<gene>
    <name evidence="1" type="ORF">dnm_055380</name>
</gene>
<dbReference type="Proteomes" id="UP000663722">
    <property type="component" value="Chromosome"/>
</dbReference>
<reference evidence="1" key="1">
    <citation type="journal article" date="2021" name="Microb. Physiol.">
        <title>Proteogenomic Insights into the Physiology of Marine, Sulfate-Reducing, Filamentous Desulfonema limicola and Desulfonema magnum.</title>
        <authorList>
            <person name="Schnaars V."/>
            <person name="Wohlbrand L."/>
            <person name="Scheve S."/>
            <person name="Hinrichs C."/>
            <person name="Reinhardt R."/>
            <person name="Rabus R."/>
        </authorList>
    </citation>
    <scope>NUCLEOTIDE SEQUENCE</scope>
    <source>
        <strain evidence="1">4be13</strain>
    </source>
</reference>
<protein>
    <submittedName>
        <fullName evidence="1">Uncharacterized protein</fullName>
    </submittedName>
</protein>
<organism evidence="1 2">
    <name type="scientific">Desulfonema magnum</name>
    <dbReference type="NCBI Taxonomy" id="45655"/>
    <lineage>
        <taxon>Bacteria</taxon>
        <taxon>Pseudomonadati</taxon>
        <taxon>Thermodesulfobacteriota</taxon>
        <taxon>Desulfobacteria</taxon>
        <taxon>Desulfobacterales</taxon>
        <taxon>Desulfococcaceae</taxon>
        <taxon>Desulfonema</taxon>
    </lineage>
</organism>
<proteinExistence type="predicted"/>
<evidence type="ECO:0000313" key="2">
    <source>
        <dbReference type="Proteomes" id="UP000663722"/>
    </source>
</evidence>
<keyword evidence="2" id="KW-1185">Reference proteome</keyword>
<dbReference type="EMBL" id="CP061800">
    <property type="protein sequence ID" value="QTA89482.1"/>
    <property type="molecule type" value="Genomic_DNA"/>
</dbReference>
<evidence type="ECO:0000313" key="1">
    <source>
        <dbReference type="EMBL" id="QTA89482.1"/>
    </source>
</evidence>
<dbReference type="AlphaFoldDB" id="A0A975BPT8"/>
<name>A0A975BPT8_9BACT</name>
<sequence>MARHIFPIGTPREVVKLQVWHSLFPVQSLPFRSPVLPASGILTVWQKNSAG</sequence>
<dbReference type="KEGG" id="dmm:dnm_055380"/>
<accession>A0A975BPT8</accession>